<keyword evidence="12" id="KW-1185">Reference proteome</keyword>
<evidence type="ECO:0000256" key="6">
    <source>
        <dbReference type="ARBA" id="ARBA00023001"/>
    </source>
</evidence>
<evidence type="ECO:0000256" key="2">
    <source>
        <dbReference type="ARBA" id="ARBA00004987"/>
    </source>
</evidence>
<dbReference type="EC" id="3.2.1.21" evidence="4"/>
<comment type="catalytic activity">
    <reaction evidence="1">
        <text>Hydrolysis of terminal, non-reducing beta-D-glucosyl residues with release of beta-D-glucose.</text>
        <dbReference type="EC" id="3.2.1.21"/>
    </reaction>
</comment>
<protein>
    <recommendedName>
        <fullName evidence="4">beta-glucosidase</fullName>
        <ecNumber evidence="4">3.2.1.21</ecNumber>
    </recommendedName>
</protein>
<dbReference type="InterPro" id="IPR050288">
    <property type="entry name" value="Cellulose_deg_GH3"/>
</dbReference>
<evidence type="ECO:0000256" key="3">
    <source>
        <dbReference type="ARBA" id="ARBA00005336"/>
    </source>
</evidence>
<comment type="pathway">
    <text evidence="2">Glycan metabolism; cellulose degradation.</text>
</comment>
<proteinExistence type="inferred from homology"/>
<dbReference type="Gene3D" id="3.20.20.300">
    <property type="entry name" value="Glycoside hydrolase, family 3, N-terminal domain"/>
    <property type="match status" value="1"/>
</dbReference>
<reference evidence="11" key="2">
    <citation type="submission" date="2021-10" db="EMBL/GenBank/DDBJ databases">
        <title>Phylogenomics reveals ancestral predisposition of the termite-cultivated fungus Termitomyces towards a domesticated lifestyle.</title>
        <authorList>
            <person name="Auxier B."/>
            <person name="Grum-Grzhimaylo A."/>
            <person name="Cardenas M.E."/>
            <person name="Lodge J.D."/>
            <person name="Laessoe T."/>
            <person name="Pedersen O."/>
            <person name="Smith M.E."/>
            <person name="Kuyper T.W."/>
            <person name="Franco-Molano E.A."/>
            <person name="Baroni T.J."/>
            <person name="Aanen D.K."/>
        </authorList>
    </citation>
    <scope>NUCLEOTIDE SEQUENCE</scope>
    <source>
        <strain evidence="11">D49</strain>
    </source>
</reference>
<dbReference type="SUPFAM" id="SSF51445">
    <property type="entry name" value="(Trans)glycosidases"/>
    <property type="match status" value="1"/>
</dbReference>
<dbReference type="OrthoDB" id="3017484at2759"/>
<dbReference type="GO" id="GO:0030245">
    <property type="term" value="P:cellulose catabolic process"/>
    <property type="evidence" value="ECO:0007669"/>
    <property type="project" value="UniProtKB-KW"/>
</dbReference>
<dbReference type="AlphaFoldDB" id="A0A9P7GTZ3"/>
<sequence>MLQNAVALGAEFRGKGAHVSLASMMNIQRAPAAGRNWEGFGGDPYLSGEAAFLSVQGIQSQGVQGKSRNARYISIPEPQLTGSYCIACAKHYINNEQEHYRETSSSNVDDR</sequence>
<dbReference type="GO" id="GO:0008422">
    <property type="term" value="F:beta-glucosidase activity"/>
    <property type="evidence" value="ECO:0007669"/>
    <property type="project" value="UniProtKB-EC"/>
</dbReference>
<name>A0A9P7GTZ3_9AGAR</name>
<dbReference type="InterPro" id="IPR017853">
    <property type="entry name" value="GH"/>
</dbReference>
<dbReference type="Proteomes" id="UP000717328">
    <property type="component" value="Unassembled WGS sequence"/>
</dbReference>
<dbReference type="InterPro" id="IPR001764">
    <property type="entry name" value="Glyco_hydro_3_N"/>
</dbReference>
<comment type="similarity">
    <text evidence="3">Belongs to the glycosyl hydrolase 3 family.</text>
</comment>
<dbReference type="PANTHER" id="PTHR42715">
    <property type="entry name" value="BETA-GLUCOSIDASE"/>
    <property type="match status" value="1"/>
</dbReference>
<dbReference type="Pfam" id="PF00933">
    <property type="entry name" value="Glyco_hydro_3"/>
    <property type="match status" value="1"/>
</dbReference>
<keyword evidence="7" id="KW-0119">Carbohydrate metabolism</keyword>
<evidence type="ECO:0000256" key="9">
    <source>
        <dbReference type="ARBA" id="ARBA00023326"/>
    </source>
</evidence>
<keyword evidence="5" id="KW-0378">Hydrolase</keyword>
<dbReference type="PANTHER" id="PTHR42715:SF2">
    <property type="entry name" value="BETA-GLUCOSIDASE F-RELATED"/>
    <property type="match status" value="1"/>
</dbReference>
<keyword evidence="9" id="KW-0624">Polysaccharide degradation</keyword>
<reference evidence="11" key="1">
    <citation type="submission" date="2021-02" db="EMBL/GenBank/DDBJ databases">
        <authorList>
            <person name="Nieuwenhuis M."/>
            <person name="Van De Peppel L.J.J."/>
        </authorList>
    </citation>
    <scope>NUCLEOTIDE SEQUENCE</scope>
    <source>
        <strain evidence="11">D49</strain>
    </source>
</reference>
<feature type="domain" description="Glycoside hydrolase family 3 N-terminal" evidence="10">
    <location>
        <begin position="5"/>
        <end position="64"/>
    </location>
</feature>
<evidence type="ECO:0000313" key="11">
    <source>
        <dbReference type="EMBL" id="KAG5652917.1"/>
    </source>
</evidence>
<accession>A0A9P7GTZ3</accession>
<keyword evidence="6" id="KW-0136">Cellulose degradation</keyword>
<evidence type="ECO:0000256" key="4">
    <source>
        <dbReference type="ARBA" id="ARBA00012744"/>
    </source>
</evidence>
<dbReference type="EMBL" id="JABCKI010000088">
    <property type="protein sequence ID" value="KAG5652917.1"/>
    <property type="molecule type" value="Genomic_DNA"/>
</dbReference>
<evidence type="ECO:0000256" key="5">
    <source>
        <dbReference type="ARBA" id="ARBA00022801"/>
    </source>
</evidence>
<dbReference type="InterPro" id="IPR036962">
    <property type="entry name" value="Glyco_hydro_3_N_sf"/>
</dbReference>
<evidence type="ECO:0000256" key="1">
    <source>
        <dbReference type="ARBA" id="ARBA00000448"/>
    </source>
</evidence>
<evidence type="ECO:0000259" key="10">
    <source>
        <dbReference type="Pfam" id="PF00933"/>
    </source>
</evidence>
<evidence type="ECO:0000256" key="8">
    <source>
        <dbReference type="ARBA" id="ARBA00023295"/>
    </source>
</evidence>
<evidence type="ECO:0000256" key="7">
    <source>
        <dbReference type="ARBA" id="ARBA00023277"/>
    </source>
</evidence>
<gene>
    <name evidence="11" type="ORF">H0H81_003117</name>
</gene>
<keyword evidence="8" id="KW-0326">Glycosidase</keyword>
<comment type="caution">
    <text evidence="11">The sequence shown here is derived from an EMBL/GenBank/DDBJ whole genome shotgun (WGS) entry which is preliminary data.</text>
</comment>
<evidence type="ECO:0000313" key="12">
    <source>
        <dbReference type="Proteomes" id="UP000717328"/>
    </source>
</evidence>
<organism evidence="11 12">
    <name type="scientific">Sphagnurus paluster</name>
    <dbReference type="NCBI Taxonomy" id="117069"/>
    <lineage>
        <taxon>Eukaryota</taxon>
        <taxon>Fungi</taxon>
        <taxon>Dikarya</taxon>
        <taxon>Basidiomycota</taxon>
        <taxon>Agaricomycotina</taxon>
        <taxon>Agaricomycetes</taxon>
        <taxon>Agaricomycetidae</taxon>
        <taxon>Agaricales</taxon>
        <taxon>Tricholomatineae</taxon>
        <taxon>Lyophyllaceae</taxon>
        <taxon>Sphagnurus</taxon>
    </lineage>
</organism>